<protein>
    <submittedName>
        <fullName evidence="12">Uncharacterized protein LOC111107722 isoform X2</fullName>
    </submittedName>
</protein>
<dbReference type="InterPro" id="IPR001285">
    <property type="entry name" value="Synaptophysin/porin"/>
</dbReference>
<evidence type="ECO:0000256" key="7">
    <source>
        <dbReference type="PROSITE-ProRule" id="PRU00581"/>
    </source>
</evidence>
<dbReference type="InterPro" id="IPR016024">
    <property type="entry name" value="ARM-type_fold"/>
</dbReference>
<feature type="compositionally biased region" description="Basic and acidic residues" evidence="8">
    <location>
        <begin position="75"/>
        <end position="98"/>
    </location>
</feature>
<evidence type="ECO:0000256" key="2">
    <source>
        <dbReference type="ARBA" id="ARBA00006476"/>
    </source>
</evidence>
<dbReference type="GO" id="GO:0030672">
    <property type="term" value="C:synaptic vesicle membrane"/>
    <property type="evidence" value="ECO:0007669"/>
    <property type="project" value="TreeGrafter"/>
</dbReference>
<dbReference type="PRINTS" id="PR00220">
    <property type="entry name" value="SYNAPTOPHYSN"/>
</dbReference>
<organism evidence="11 12">
    <name type="scientific">Crassostrea virginica</name>
    <name type="common">Eastern oyster</name>
    <dbReference type="NCBI Taxonomy" id="6565"/>
    <lineage>
        <taxon>Eukaryota</taxon>
        <taxon>Metazoa</taxon>
        <taxon>Spiralia</taxon>
        <taxon>Lophotrochozoa</taxon>
        <taxon>Mollusca</taxon>
        <taxon>Bivalvia</taxon>
        <taxon>Autobranchia</taxon>
        <taxon>Pteriomorphia</taxon>
        <taxon>Ostreida</taxon>
        <taxon>Ostreoidea</taxon>
        <taxon>Ostreidae</taxon>
        <taxon>Crassostrea</taxon>
    </lineage>
</organism>
<evidence type="ECO:0000256" key="6">
    <source>
        <dbReference type="ARBA" id="ARBA00023180"/>
    </source>
</evidence>
<feature type="transmembrane region" description="Helical" evidence="9">
    <location>
        <begin position="1081"/>
        <end position="1103"/>
    </location>
</feature>
<reference evidence="12" key="1">
    <citation type="submission" date="2025-08" db="UniProtKB">
        <authorList>
            <consortium name="RefSeq"/>
        </authorList>
    </citation>
    <scope>IDENTIFICATION</scope>
    <source>
        <tissue evidence="12">Whole sample</tissue>
    </source>
</reference>
<dbReference type="SUPFAM" id="SSF48371">
    <property type="entry name" value="ARM repeat"/>
    <property type="match status" value="1"/>
</dbReference>
<keyword evidence="11" id="KW-1185">Reference proteome</keyword>
<dbReference type="RefSeq" id="XP_022298756.1">
    <property type="nucleotide sequence ID" value="XM_022443048.1"/>
</dbReference>
<dbReference type="Gene3D" id="1.25.10.10">
    <property type="entry name" value="Leucine-rich Repeat Variant"/>
    <property type="match status" value="2"/>
</dbReference>
<accession>A0A8B8B6K6</accession>
<keyword evidence="5 7" id="KW-0472">Membrane</keyword>
<feature type="transmembrane region" description="Helical" evidence="9">
    <location>
        <begin position="1178"/>
        <end position="1198"/>
    </location>
</feature>
<sequence length="1225" mass="136917">MTSPHKAWHPTDSVISEADRRHLSIIGEYLEGPPQRVKQKRAEKDPDYDNINSIYSRLPSTTPSPRHQKNTHFTCECHRVSQSKSDRGRQQQKRNKDSSEEESDGEEEDVGISVLLKMLDGLSKRPDGRISCAAFRGVLEGFSSQEAPSGDQLLQVCGYLDSGSPRIQEMTWCLVSRLCENRDTVEGLLQRGLLKRLTQAVGSSGEGLGPCVDTLLNVVRQEGLRESWYEEVLSEFVPLLLTALSMEGVALDHKYRIGCFFHILGKDPDFLGILENRVLPVLSEIRDSSAKLKEIYTKILGEVVKNEDSLVTSHVDGGVTGIAHSMLQDGPCDQQNEALSLLCILSKTDRGRSTLITEGETLPTALSLIQHSKCRLVRQKALVLMNHVTSTRRLGLCKELMSHLSHSLLPLPHRQTDTPSIRSRQEREGRLWRGLDSYVELLTKIFCKEAKVEKDGLQKVLRCGYRDGCDLQLMLHCSSAILNVCLWPAHRNKQDLNSLDLTSLTDCPVQRKKYGKVNRALVQMVWDSFGEPLFELLSCLSRKLADILDIALKARQGKQLCPEHDAKSSNGLKVLDRLGFVDLYAVFEEKEVDLILVLLELVLVISLCSCHAFSDVFSGPVKSKKKSTVIGSKSDSTIEEGVTHPASPVKRPSSALGLSAMSEEERRQGLKQKEINAERRLLRKCLYEAGVFRVVLPFIQCSHLQCQIFSCEILRANIQSVEERDITLNSLYGPVNASANAKLRPQSAAAALTRDLRVQQALHTMSPHVAHIIKDALGPRLAPTTPHVIPRAENEADTEAVTRLSQFVIENRPGTRSVDPIPEIPKPVLDPLKPVASQCRELLLQEGGSRILAPLFSSSIEIRKLSALLLGDLVHYGNVDIHMTLSQLGCMQKLLDFLRTNTNNVLLEIIGLIIVQMLVKSDKRIEQVFNHYGGDRLLMAMVKFTSGDLRKQVLSTLKSITHGTKKTRPSSAPMSRTKKPPDVWDKCNFTIEPLKEPKGFIKVIQWILAIFAFATTTSVNTYLEITANKCNGTAATVERVAVGYPFDIQNSYFTTPLCNRTDTTPTKTYNLLEGSRSSAEFYVFFGVMVFLYCMAALVVYLFFEELYRRSNVWAIVDFVASAVITLLWLVASAAWAQGLVNLKYYTDLSSSGTFEKVPTCNMEGCVEKTFPNFGSLNASVIFGFLNMLVWFGNLWFLYKETPWFNKSNMQTQGGSQQPEGDPQRI</sequence>
<name>A0A8B8B6K6_CRAVI</name>
<dbReference type="Pfam" id="PF01284">
    <property type="entry name" value="MARVEL"/>
    <property type="match status" value="1"/>
</dbReference>
<dbReference type="PROSITE" id="PS51225">
    <property type="entry name" value="MARVEL"/>
    <property type="match status" value="1"/>
</dbReference>
<gene>
    <name evidence="12" type="primary">LOC111107722</name>
</gene>
<evidence type="ECO:0000256" key="9">
    <source>
        <dbReference type="SAM" id="Phobius"/>
    </source>
</evidence>
<keyword evidence="6" id="KW-0325">Glycoprotein</keyword>
<dbReference type="InterPro" id="IPR011989">
    <property type="entry name" value="ARM-like"/>
</dbReference>
<feature type="compositionally biased region" description="Acidic residues" evidence="8">
    <location>
        <begin position="99"/>
        <end position="109"/>
    </location>
</feature>
<evidence type="ECO:0000259" key="10">
    <source>
        <dbReference type="PROSITE" id="PS51225"/>
    </source>
</evidence>
<comment type="similarity">
    <text evidence="2">Belongs to the synaptophysin/synaptobrevin family.</text>
</comment>
<dbReference type="AlphaFoldDB" id="A0A8B8B6K6"/>
<dbReference type="PANTHER" id="PTHR10306:SF17">
    <property type="entry name" value="MARVEL DOMAIN-CONTAINING PROTEIN"/>
    <property type="match status" value="1"/>
</dbReference>
<evidence type="ECO:0000256" key="5">
    <source>
        <dbReference type="ARBA" id="ARBA00023136"/>
    </source>
</evidence>
<evidence type="ECO:0000256" key="8">
    <source>
        <dbReference type="SAM" id="MobiDB-lite"/>
    </source>
</evidence>
<proteinExistence type="inferred from homology"/>
<feature type="transmembrane region" description="Helical" evidence="9">
    <location>
        <begin position="1115"/>
        <end position="1136"/>
    </location>
</feature>
<evidence type="ECO:0000313" key="11">
    <source>
        <dbReference type="Proteomes" id="UP000694844"/>
    </source>
</evidence>
<feature type="domain" description="MARVEL" evidence="10">
    <location>
        <begin position="993"/>
        <end position="1202"/>
    </location>
</feature>
<feature type="compositionally biased region" description="Polar residues" evidence="8">
    <location>
        <begin position="50"/>
        <end position="65"/>
    </location>
</feature>
<dbReference type="Proteomes" id="UP000694844">
    <property type="component" value="Chromosome 8"/>
</dbReference>
<feature type="region of interest" description="Disordered" evidence="8">
    <location>
        <begin position="635"/>
        <end position="659"/>
    </location>
</feature>
<feature type="region of interest" description="Disordered" evidence="8">
    <location>
        <begin position="25"/>
        <end position="109"/>
    </location>
</feature>
<keyword evidence="3 7" id="KW-0812">Transmembrane</keyword>
<evidence type="ECO:0000256" key="4">
    <source>
        <dbReference type="ARBA" id="ARBA00022989"/>
    </source>
</evidence>
<evidence type="ECO:0000256" key="1">
    <source>
        <dbReference type="ARBA" id="ARBA00004141"/>
    </source>
</evidence>
<dbReference type="InterPro" id="IPR008253">
    <property type="entry name" value="Marvel"/>
</dbReference>
<keyword evidence="4 9" id="KW-1133">Transmembrane helix</keyword>
<evidence type="ECO:0000313" key="12">
    <source>
        <dbReference type="RefSeq" id="XP_022298756.1"/>
    </source>
</evidence>
<dbReference type="OrthoDB" id="5966909at2759"/>
<comment type="subcellular location">
    <subcellularLocation>
        <location evidence="1">Membrane</location>
        <topology evidence="1">Multi-pass membrane protein</topology>
    </subcellularLocation>
</comment>
<evidence type="ECO:0000256" key="3">
    <source>
        <dbReference type="ARBA" id="ARBA00022692"/>
    </source>
</evidence>
<dbReference type="PANTHER" id="PTHR10306">
    <property type="entry name" value="SYNAPTOPHYSIN"/>
    <property type="match status" value="1"/>
</dbReference>
<dbReference type="GeneID" id="111107722"/>